<accession>B9T3X0</accession>
<name>B9T3X0_RICCO</name>
<dbReference type="Proteomes" id="UP000008311">
    <property type="component" value="Unassembled WGS sequence"/>
</dbReference>
<gene>
    <name evidence="4" type="ORF">RCOM_0169960</name>
</gene>
<dbReference type="InterPro" id="IPR045234">
    <property type="entry name" value="Unkempt-like"/>
</dbReference>
<dbReference type="SUPFAM" id="SSF48403">
    <property type="entry name" value="Ankyrin repeat"/>
    <property type="match status" value="1"/>
</dbReference>
<dbReference type="eggNOG" id="KOG1595">
    <property type="taxonomic scope" value="Eukaryota"/>
</dbReference>
<dbReference type="PANTHER" id="PTHR14493:SF87">
    <property type="entry name" value="ZINC FINGER CCCH DOMAIN-CONTAINING PROTEIN 66"/>
    <property type="match status" value="1"/>
</dbReference>
<organism evidence="4 5">
    <name type="scientific">Ricinus communis</name>
    <name type="common">Castor bean</name>
    <dbReference type="NCBI Taxonomy" id="3988"/>
    <lineage>
        <taxon>Eukaryota</taxon>
        <taxon>Viridiplantae</taxon>
        <taxon>Streptophyta</taxon>
        <taxon>Embryophyta</taxon>
        <taxon>Tracheophyta</taxon>
        <taxon>Spermatophyta</taxon>
        <taxon>Magnoliopsida</taxon>
        <taxon>eudicotyledons</taxon>
        <taxon>Gunneridae</taxon>
        <taxon>Pentapetalae</taxon>
        <taxon>rosids</taxon>
        <taxon>fabids</taxon>
        <taxon>Malpighiales</taxon>
        <taxon>Euphorbiaceae</taxon>
        <taxon>Acalyphoideae</taxon>
        <taxon>Acalypheae</taxon>
        <taxon>Ricinus</taxon>
    </lineage>
</organism>
<proteinExistence type="predicted"/>
<evidence type="ECO:0000256" key="3">
    <source>
        <dbReference type="ARBA" id="ARBA00022833"/>
    </source>
</evidence>
<dbReference type="GO" id="GO:0008270">
    <property type="term" value="F:zinc ion binding"/>
    <property type="evidence" value="ECO:0007669"/>
    <property type="project" value="UniProtKB-KW"/>
</dbReference>
<dbReference type="Pfam" id="PF12796">
    <property type="entry name" value="Ank_2"/>
    <property type="match status" value="1"/>
</dbReference>
<keyword evidence="3" id="KW-0862">Zinc</keyword>
<dbReference type="PANTHER" id="PTHR14493">
    <property type="entry name" value="UNKEMPT FAMILY MEMBER"/>
    <property type="match status" value="1"/>
</dbReference>
<dbReference type="AlphaFoldDB" id="B9T3X0"/>
<dbReference type="InParanoid" id="B9T3X0"/>
<evidence type="ECO:0000313" key="5">
    <source>
        <dbReference type="Proteomes" id="UP000008311"/>
    </source>
</evidence>
<evidence type="ECO:0000256" key="1">
    <source>
        <dbReference type="ARBA" id="ARBA00022723"/>
    </source>
</evidence>
<evidence type="ECO:0000256" key="2">
    <source>
        <dbReference type="ARBA" id="ARBA00022771"/>
    </source>
</evidence>
<dbReference type="SMART" id="SM00248">
    <property type="entry name" value="ANK"/>
    <property type="match status" value="2"/>
</dbReference>
<sequence length="91" mass="10068">MWYDRRIGSRKMGLEERTPLMIAALFGSKDVLNYILETGRANVNRGLRSDGATSFHCATAGGSTASLEILVLLMLTEITQKKGIRDHAKGW</sequence>
<protein>
    <submittedName>
        <fullName evidence="4">Uncharacterized protein</fullName>
    </submittedName>
</protein>
<keyword evidence="2" id="KW-0863">Zinc-finger</keyword>
<dbReference type="InterPro" id="IPR002110">
    <property type="entry name" value="Ankyrin_rpt"/>
</dbReference>
<dbReference type="Gene3D" id="1.25.40.20">
    <property type="entry name" value="Ankyrin repeat-containing domain"/>
    <property type="match status" value="1"/>
</dbReference>
<dbReference type="InterPro" id="IPR036770">
    <property type="entry name" value="Ankyrin_rpt-contain_sf"/>
</dbReference>
<keyword evidence="1" id="KW-0479">Metal-binding</keyword>
<reference evidence="5" key="1">
    <citation type="journal article" date="2010" name="Nat. Biotechnol.">
        <title>Draft genome sequence of the oilseed species Ricinus communis.</title>
        <authorList>
            <person name="Chan A.P."/>
            <person name="Crabtree J."/>
            <person name="Zhao Q."/>
            <person name="Lorenzi H."/>
            <person name="Orvis J."/>
            <person name="Puiu D."/>
            <person name="Melake-Berhan A."/>
            <person name="Jones K.M."/>
            <person name="Redman J."/>
            <person name="Chen G."/>
            <person name="Cahoon E.B."/>
            <person name="Gedil M."/>
            <person name="Stanke M."/>
            <person name="Haas B.J."/>
            <person name="Wortman J.R."/>
            <person name="Fraser-Liggett C.M."/>
            <person name="Ravel J."/>
            <person name="Rabinowicz P.D."/>
        </authorList>
    </citation>
    <scope>NUCLEOTIDE SEQUENCE [LARGE SCALE GENOMIC DNA]</scope>
    <source>
        <strain evidence="5">cv. Hale</strain>
    </source>
</reference>
<keyword evidence="5" id="KW-1185">Reference proteome</keyword>
<dbReference type="STRING" id="3988.B9T3X0"/>
<evidence type="ECO:0000313" key="4">
    <source>
        <dbReference type="EMBL" id="EEF29443.1"/>
    </source>
</evidence>
<dbReference type="EMBL" id="EQ974439">
    <property type="protein sequence ID" value="EEF29443.1"/>
    <property type="molecule type" value="Genomic_DNA"/>
</dbReference>